<keyword evidence="2" id="KW-0274">FAD</keyword>
<proteinExistence type="predicted"/>
<dbReference type="OrthoDB" id="417877at2759"/>
<evidence type="ECO:0000313" key="5">
    <source>
        <dbReference type="EMBL" id="CRG87724.1"/>
    </source>
</evidence>
<dbReference type="EMBL" id="CVMT01000003">
    <property type="protein sequence ID" value="CRG87724.1"/>
    <property type="molecule type" value="Genomic_DNA"/>
</dbReference>
<evidence type="ECO:0000259" key="4">
    <source>
        <dbReference type="Pfam" id="PF01494"/>
    </source>
</evidence>
<evidence type="ECO:0000256" key="1">
    <source>
        <dbReference type="ARBA" id="ARBA00022630"/>
    </source>
</evidence>
<dbReference type="AlphaFoldDB" id="A0A0U1LWD8"/>
<dbReference type="GO" id="GO:0016491">
    <property type="term" value="F:oxidoreductase activity"/>
    <property type="evidence" value="ECO:0007669"/>
    <property type="project" value="UniProtKB-KW"/>
</dbReference>
<feature type="domain" description="FAD-binding" evidence="4">
    <location>
        <begin position="230"/>
        <end position="295"/>
    </location>
</feature>
<keyword evidence="6" id="KW-1185">Reference proteome</keyword>
<dbReference type="STRING" id="28573.A0A0U1LWD8"/>
<reference evidence="5 6" key="1">
    <citation type="submission" date="2015-04" db="EMBL/GenBank/DDBJ databases">
        <authorList>
            <person name="Syromyatnikov M.Y."/>
            <person name="Popov V.N."/>
        </authorList>
    </citation>
    <scope>NUCLEOTIDE SEQUENCE [LARGE SCALE GENOMIC DNA]</scope>
    <source>
        <strain evidence="5">WF-38-12</strain>
    </source>
</reference>
<accession>A0A0U1LWD8</accession>
<protein>
    <submittedName>
        <fullName evidence="5">Salicylate hydroxylase</fullName>
    </submittedName>
</protein>
<keyword evidence="3" id="KW-0560">Oxidoreductase</keyword>
<dbReference type="Proteomes" id="UP000054383">
    <property type="component" value="Unassembled WGS sequence"/>
</dbReference>
<evidence type="ECO:0000256" key="2">
    <source>
        <dbReference type="ARBA" id="ARBA00022827"/>
    </source>
</evidence>
<dbReference type="GO" id="GO:0071949">
    <property type="term" value="F:FAD binding"/>
    <property type="evidence" value="ECO:0007669"/>
    <property type="project" value="InterPro"/>
</dbReference>
<organism evidence="5 6">
    <name type="scientific">Talaromyces islandicus</name>
    <name type="common">Penicillium islandicum</name>
    <dbReference type="NCBI Taxonomy" id="28573"/>
    <lineage>
        <taxon>Eukaryota</taxon>
        <taxon>Fungi</taxon>
        <taxon>Dikarya</taxon>
        <taxon>Ascomycota</taxon>
        <taxon>Pezizomycotina</taxon>
        <taxon>Eurotiomycetes</taxon>
        <taxon>Eurotiomycetidae</taxon>
        <taxon>Eurotiales</taxon>
        <taxon>Trichocomaceae</taxon>
        <taxon>Talaromyces</taxon>
        <taxon>Talaromyces sect. Islandici</taxon>
    </lineage>
</organism>
<evidence type="ECO:0000313" key="6">
    <source>
        <dbReference type="Proteomes" id="UP000054383"/>
    </source>
</evidence>
<dbReference type="Gene3D" id="3.50.50.60">
    <property type="entry name" value="FAD/NAD(P)-binding domain"/>
    <property type="match status" value="2"/>
</dbReference>
<dbReference type="Pfam" id="PF01494">
    <property type="entry name" value="FAD_binding_3"/>
    <property type="match status" value="1"/>
</dbReference>
<name>A0A0U1LWD8_TALIS</name>
<dbReference type="InterPro" id="IPR036188">
    <property type="entry name" value="FAD/NAD-bd_sf"/>
</dbReference>
<sequence length="331" mass="36162">MPSKSFEIAIVDGGIAGLTHGHRSAPTQHRRANLRADVAAMETCDGELDGSFGPGAKSAFSKVTNTNGWLSKQTVCGCAQQGVHRARFLDELVKVFPVDKTQLGKRLQNIVEREDGKLVLNFTDGTSAEADGVIGCDGIHSRVRGFIVDESHPSAHPSCSHKYAYRGIVQMETDIEAIGEEKTRNSLAGQVRPCAYLPNGRWEISQYGSLLRGRKQWAIFDTCENPLPIFFKGRIAVIGDAAQATSPHHGNGAGFAIEDSALIAELLADELVRTSRGIEADLATYEVRRDRDQWLVESSRFVGNTHVGLIPEIGTDYNKIHQEIKERGTLP</sequence>
<dbReference type="PANTHER" id="PTHR46720:SF3">
    <property type="entry name" value="FAD-BINDING DOMAIN-CONTAINING PROTEIN-RELATED"/>
    <property type="match status" value="1"/>
</dbReference>
<dbReference type="InterPro" id="IPR051104">
    <property type="entry name" value="FAD_monoxygenase"/>
</dbReference>
<evidence type="ECO:0000256" key="3">
    <source>
        <dbReference type="ARBA" id="ARBA00023002"/>
    </source>
</evidence>
<dbReference type="GO" id="GO:0044550">
    <property type="term" value="P:secondary metabolite biosynthetic process"/>
    <property type="evidence" value="ECO:0007669"/>
    <property type="project" value="TreeGrafter"/>
</dbReference>
<keyword evidence="1" id="KW-0285">Flavoprotein</keyword>
<gene>
    <name evidence="5" type="ORF">PISL3812_04744</name>
</gene>
<dbReference type="PANTHER" id="PTHR46720">
    <property type="entry name" value="HYDROXYLASE, PUTATIVE (AFU_ORTHOLOGUE AFUA_3G01460)-RELATED"/>
    <property type="match status" value="1"/>
</dbReference>
<dbReference type="InterPro" id="IPR002938">
    <property type="entry name" value="FAD-bd"/>
</dbReference>
<dbReference type="SUPFAM" id="SSF51905">
    <property type="entry name" value="FAD/NAD(P)-binding domain"/>
    <property type="match status" value="1"/>
</dbReference>